<evidence type="ECO:0000313" key="2">
    <source>
        <dbReference type="Proteomes" id="UP000265800"/>
    </source>
</evidence>
<sequence>MVGDWRINIEGLDPGVSALVGVSGPGGFNRTLTASTTLNGLRQGTYSLRANPVAHPGLPFVRYRPTNPAEGSSLGVEVGGANLPVTAVRYTRIPGRLRVQVEGLPAGARATLRAIGSFASSDFALGNGEQRFNLEAGRYTLEWPRLPDPGGRGNWLPDRNNFNVDVPSDGEADAGTVRYTLEPNPYRLNLNVRLRGGGASSLSPKVCIQPADTVQGGISPDAEVPDCLFR</sequence>
<dbReference type="AlphaFoldDB" id="A0A399EL54"/>
<protein>
    <submittedName>
        <fullName evidence="1">Uncharacterized protein</fullName>
    </submittedName>
</protein>
<organism evidence="1 2">
    <name type="scientific">Meiothermus luteus</name>
    <dbReference type="NCBI Taxonomy" id="2026184"/>
    <lineage>
        <taxon>Bacteria</taxon>
        <taxon>Thermotogati</taxon>
        <taxon>Deinococcota</taxon>
        <taxon>Deinococci</taxon>
        <taxon>Thermales</taxon>
        <taxon>Thermaceae</taxon>
        <taxon>Meiothermus</taxon>
    </lineage>
</organism>
<name>A0A399EL54_9DEIN</name>
<reference evidence="1 2" key="1">
    <citation type="submission" date="2018-08" db="EMBL/GenBank/DDBJ databases">
        <title>Meiothermus luteus KCTC 52599 genome sequencing project.</title>
        <authorList>
            <person name="Da Costa M.S."/>
            <person name="Albuquerque L."/>
            <person name="Raposo P."/>
            <person name="Froufe H.J.C."/>
            <person name="Barroso C.S."/>
            <person name="Egas C."/>
        </authorList>
    </citation>
    <scope>NUCLEOTIDE SEQUENCE [LARGE SCALE GENOMIC DNA]</scope>
    <source>
        <strain evidence="1 2">KCTC 52599</strain>
    </source>
</reference>
<dbReference type="EMBL" id="QWKZ01000062">
    <property type="protein sequence ID" value="RIH84376.1"/>
    <property type="molecule type" value="Genomic_DNA"/>
</dbReference>
<accession>A0A399EL54</accession>
<keyword evidence="2" id="KW-1185">Reference proteome</keyword>
<evidence type="ECO:0000313" key="1">
    <source>
        <dbReference type="EMBL" id="RIH84376.1"/>
    </source>
</evidence>
<comment type="caution">
    <text evidence="1">The sequence shown here is derived from an EMBL/GenBank/DDBJ whole genome shotgun (WGS) entry which is preliminary data.</text>
</comment>
<dbReference type="Proteomes" id="UP000265800">
    <property type="component" value="Unassembled WGS sequence"/>
</dbReference>
<gene>
    <name evidence="1" type="ORF">Mlute_01909</name>
</gene>
<proteinExistence type="predicted"/>